<sequence>MKKNVYDQVQLFYDEAIVWEPIIHQEWVEGFLRQKAWQGISDDKLKDIWHQIQFLVLYLTHFNNENLDEISLEEYSFIVKWLSENISSFKMTLKSVRHFFNILIEFYTHLYIKKKILNLDEIKEAAQEISGGKKINLLKSQAIIDGLKKMENASEHFDDKAPFGIVIGEAVESLMLKLGKYFQQQEFTEDFERALYLYTGPFDNAAEEVEEDFWLGFWDYFLFDYHLLDNDLKPLEYFNTTCGERLTPDEYKILQSLLGSSFTVFYINRIVSQDLVECINLFTNETFQLPTPDFNYKILKNLLFFGHIFSQGLVMINYVTSLEVSINLRKRIKDEVLRQKEIFMIQKPEASLMDFFKRHALVVRHTVNILVTLAKVNVTPLSQLERSYPIIKEKRIAKESVKSLLHNLVVEYGLSRFDEGLLEKMWYDFCQLSVVNVRKPLNWAVGLLLAYTQVNGVINIAMNQVAEEKGISLASIYKIRTQLFDVLQLENFDPRYLSEDGFVICIFAE</sequence>
<evidence type="ECO:0008006" key="3">
    <source>
        <dbReference type="Google" id="ProtNLM"/>
    </source>
</evidence>
<keyword evidence="2" id="KW-1185">Reference proteome</keyword>
<dbReference type="STRING" id="1123291.SAMN04490355_1001194"/>
<reference evidence="2" key="1">
    <citation type="submission" date="2016-10" db="EMBL/GenBank/DDBJ databases">
        <authorList>
            <person name="Varghese N."/>
            <person name="Submissions S."/>
        </authorList>
    </citation>
    <scope>NUCLEOTIDE SEQUENCE [LARGE SCALE GENOMIC DNA]</scope>
    <source>
        <strain evidence="2">DSM 13327</strain>
    </source>
</reference>
<gene>
    <name evidence="1" type="ORF">SAMN04490355_1001194</name>
</gene>
<dbReference type="AlphaFoldDB" id="A0A1I4GVK9"/>
<dbReference type="OrthoDB" id="2375094at2"/>
<name>A0A1I4GVK9_9FIRM</name>
<organism evidence="1 2">
    <name type="scientific">Pelosinus propionicus DSM 13327</name>
    <dbReference type="NCBI Taxonomy" id="1123291"/>
    <lineage>
        <taxon>Bacteria</taxon>
        <taxon>Bacillati</taxon>
        <taxon>Bacillota</taxon>
        <taxon>Negativicutes</taxon>
        <taxon>Selenomonadales</taxon>
        <taxon>Sporomusaceae</taxon>
        <taxon>Pelosinus</taxon>
    </lineage>
</organism>
<protein>
    <recommendedName>
        <fullName evidence="3">Core-binding (CB) domain-containing protein</fullName>
    </recommendedName>
</protein>
<dbReference type="Proteomes" id="UP000199520">
    <property type="component" value="Unassembled WGS sequence"/>
</dbReference>
<dbReference type="EMBL" id="FOTS01000001">
    <property type="protein sequence ID" value="SFL33156.1"/>
    <property type="molecule type" value="Genomic_DNA"/>
</dbReference>
<evidence type="ECO:0000313" key="1">
    <source>
        <dbReference type="EMBL" id="SFL33156.1"/>
    </source>
</evidence>
<evidence type="ECO:0000313" key="2">
    <source>
        <dbReference type="Proteomes" id="UP000199520"/>
    </source>
</evidence>
<dbReference type="RefSeq" id="WP_090932035.1">
    <property type="nucleotide sequence ID" value="NZ_FOTS01000001.1"/>
</dbReference>
<accession>A0A1I4GVK9</accession>
<proteinExistence type="predicted"/>